<dbReference type="InterPro" id="IPR002938">
    <property type="entry name" value="FAD-bd"/>
</dbReference>
<dbReference type="Pfam" id="PF01494">
    <property type="entry name" value="FAD_binding_3"/>
    <property type="match status" value="1"/>
</dbReference>
<protein>
    <recommendedName>
        <fullName evidence="4">FAD-binding domain-containing protein</fullName>
    </recommendedName>
</protein>
<dbReference type="GO" id="GO:0071949">
    <property type="term" value="F:FAD binding"/>
    <property type="evidence" value="ECO:0007669"/>
    <property type="project" value="InterPro"/>
</dbReference>
<dbReference type="Proteomes" id="UP001149165">
    <property type="component" value="Unassembled WGS sequence"/>
</dbReference>
<dbReference type="OrthoDB" id="2096480at2759"/>
<reference evidence="5" key="2">
    <citation type="journal article" date="2023" name="IMA Fungus">
        <title>Comparative genomic study of the Penicillium genus elucidates a diverse pangenome and 15 lateral gene transfer events.</title>
        <authorList>
            <person name="Petersen C."/>
            <person name="Sorensen T."/>
            <person name="Nielsen M.R."/>
            <person name="Sondergaard T.E."/>
            <person name="Sorensen J.L."/>
            <person name="Fitzpatrick D.A."/>
            <person name="Frisvad J.C."/>
            <person name="Nielsen K.L."/>
        </authorList>
    </citation>
    <scope>NUCLEOTIDE SEQUENCE</scope>
    <source>
        <strain evidence="5">IBT 30069</strain>
    </source>
</reference>
<evidence type="ECO:0000313" key="5">
    <source>
        <dbReference type="EMBL" id="KAJ5107058.1"/>
    </source>
</evidence>
<dbReference type="PRINTS" id="PR00420">
    <property type="entry name" value="RNGMNOXGNASE"/>
</dbReference>
<dbReference type="InterPro" id="IPR050641">
    <property type="entry name" value="RIFMO-like"/>
</dbReference>
<name>A0A9W9FVC2_9EURO</name>
<evidence type="ECO:0000256" key="1">
    <source>
        <dbReference type="ARBA" id="ARBA00022630"/>
    </source>
</evidence>
<dbReference type="Pfam" id="PF21274">
    <property type="entry name" value="Rng_hyd_C"/>
    <property type="match status" value="1"/>
</dbReference>
<gene>
    <name evidence="5" type="ORF">N7456_003733</name>
</gene>
<keyword evidence="1" id="KW-0285">Flavoprotein</keyword>
<keyword evidence="6" id="KW-1185">Reference proteome</keyword>
<organism evidence="5 6">
    <name type="scientific">Penicillium angulare</name>
    <dbReference type="NCBI Taxonomy" id="116970"/>
    <lineage>
        <taxon>Eukaryota</taxon>
        <taxon>Fungi</taxon>
        <taxon>Dikarya</taxon>
        <taxon>Ascomycota</taxon>
        <taxon>Pezizomycotina</taxon>
        <taxon>Eurotiomycetes</taxon>
        <taxon>Eurotiomycetidae</taxon>
        <taxon>Eurotiales</taxon>
        <taxon>Aspergillaceae</taxon>
        <taxon>Penicillium</taxon>
    </lineage>
</organism>
<dbReference type="EMBL" id="JAPQKH010000003">
    <property type="protein sequence ID" value="KAJ5107058.1"/>
    <property type="molecule type" value="Genomic_DNA"/>
</dbReference>
<feature type="domain" description="FAD-binding" evidence="4">
    <location>
        <begin position="5"/>
        <end position="325"/>
    </location>
</feature>
<dbReference type="SUPFAM" id="SSF51905">
    <property type="entry name" value="FAD/NAD(P)-binding domain"/>
    <property type="match status" value="1"/>
</dbReference>
<accession>A0A9W9FVC2</accession>
<dbReference type="PANTHER" id="PTHR43004">
    <property type="entry name" value="TRK SYSTEM POTASSIUM UPTAKE PROTEIN"/>
    <property type="match status" value="1"/>
</dbReference>
<keyword evidence="3" id="KW-0560">Oxidoreductase</keyword>
<dbReference type="Gene3D" id="3.40.30.120">
    <property type="match status" value="1"/>
</dbReference>
<dbReference type="GO" id="GO:0016709">
    <property type="term" value="F:oxidoreductase activity, acting on paired donors, with incorporation or reduction of molecular oxygen, NAD(P)H as one donor, and incorporation of one atom of oxygen"/>
    <property type="evidence" value="ECO:0007669"/>
    <property type="project" value="UniProtKB-ARBA"/>
</dbReference>
<proteinExistence type="predicted"/>
<evidence type="ECO:0000256" key="3">
    <source>
        <dbReference type="ARBA" id="ARBA00023002"/>
    </source>
</evidence>
<reference evidence="5" key="1">
    <citation type="submission" date="2022-11" db="EMBL/GenBank/DDBJ databases">
        <authorList>
            <person name="Petersen C."/>
        </authorList>
    </citation>
    <scope>NUCLEOTIDE SEQUENCE</scope>
    <source>
        <strain evidence="5">IBT 30069</strain>
    </source>
</reference>
<dbReference type="PANTHER" id="PTHR43004:SF21">
    <property type="entry name" value="FAD-BINDING DOMAIN-CONTAINING PROTEIN-RELATED"/>
    <property type="match status" value="1"/>
</dbReference>
<comment type="caution">
    <text evidence="5">The sequence shown here is derived from an EMBL/GenBank/DDBJ whole genome shotgun (WGS) entry which is preliminary data.</text>
</comment>
<dbReference type="AlphaFoldDB" id="A0A9W9FVC2"/>
<keyword evidence="2" id="KW-0274">FAD</keyword>
<dbReference type="Gene3D" id="3.50.50.60">
    <property type="entry name" value="FAD/NAD(P)-binding domain"/>
    <property type="match status" value="1"/>
</dbReference>
<evidence type="ECO:0000313" key="6">
    <source>
        <dbReference type="Proteomes" id="UP001149165"/>
    </source>
</evidence>
<evidence type="ECO:0000259" key="4">
    <source>
        <dbReference type="Pfam" id="PF01494"/>
    </source>
</evidence>
<sequence>MDNNSCHTMEIFRIMGFAEEYRQQTGAVPQDSDWDTIFFNTCGAEKKLVSRWPILSNNEYRAKIHANNDGSQPAEPGQRCSQIVLEAFLKRKCVAESLITTYFGYKFTSLEEDEVGVTATFRDVDNQEKKIRAPYLVGADGAQSKVRKSIGIELQGRPLLGAFFMVHFRSQELTKLSPFGRWWHAFGIHGGFMIDQEDTDIYTCHEPCSADAAAIKELQENPEEIPYRVLGSVGEPYRFKIDEIMLANAWRPNFALADSYVSRDGCGRVFLGGDAAHRNPPHGGYGMNSGVEDAFSIAWRLSALHKGIGGINLITSYTNERRPNMMMRLERCDAHIGKFSPMIMRTMKAPNTDIFLEESEEGEKARGDIAQHLDSVGSENIDRGVELDLRYLNSEIIVSDGTREPNFDNMSYTPSTRPGHRAPHVFLKDCQTSIVDLYGTEWSLMDFSKVKSDYQATNGFASLDKETKSPVATFKAVAETIRMPLTHVQLDSGENHVKNVWGNYDYVLVRPDGYVAWRGGKEGARDETCELNEGRVRNILAIALGWKTDPGFVAGEKKELNLEINLTSIHGVKEELGAGDHGDAFVGSVKENLNKRKELPI</sequence>
<evidence type="ECO:0000256" key="2">
    <source>
        <dbReference type="ARBA" id="ARBA00022827"/>
    </source>
</evidence>
<dbReference type="InterPro" id="IPR036188">
    <property type="entry name" value="FAD/NAD-bd_sf"/>
</dbReference>
<dbReference type="Gene3D" id="3.30.9.10">
    <property type="entry name" value="D-Amino Acid Oxidase, subunit A, domain 2"/>
    <property type="match status" value="1"/>
</dbReference>